<comment type="caution">
    <text evidence="2">The sequence shown here is derived from an EMBL/GenBank/DDBJ whole genome shotgun (WGS) entry which is preliminary data.</text>
</comment>
<gene>
    <name evidence="2" type="ORF">ZOSMA_146G00830</name>
</gene>
<dbReference type="EMBL" id="LFYR01000569">
    <property type="protein sequence ID" value="KMZ73602.1"/>
    <property type="molecule type" value="Genomic_DNA"/>
</dbReference>
<dbReference type="Proteomes" id="UP000036987">
    <property type="component" value="Unassembled WGS sequence"/>
</dbReference>
<evidence type="ECO:0000256" key="1">
    <source>
        <dbReference type="SAM" id="Phobius"/>
    </source>
</evidence>
<keyword evidence="1" id="KW-0812">Transmembrane</keyword>
<proteinExistence type="predicted"/>
<name>A0A0K9PZG4_ZOSMR</name>
<organism evidence="2 3">
    <name type="scientific">Zostera marina</name>
    <name type="common">Eelgrass</name>
    <dbReference type="NCBI Taxonomy" id="29655"/>
    <lineage>
        <taxon>Eukaryota</taxon>
        <taxon>Viridiplantae</taxon>
        <taxon>Streptophyta</taxon>
        <taxon>Embryophyta</taxon>
        <taxon>Tracheophyta</taxon>
        <taxon>Spermatophyta</taxon>
        <taxon>Magnoliopsida</taxon>
        <taxon>Liliopsida</taxon>
        <taxon>Zosteraceae</taxon>
        <taxon>Zostera</taxon>
    </lineage>
</organism>
<dbReference type="AlphaFoldDB" id="A0A0K9PZG4"/>
<reference evidence="3" key="1">
    <citation type="journal article" date="2016" name="Nature">
        <title>The genome of the seagrass Zostera marina reveals angiosperm adaptation to the sea.</title>
        <authorList>
            <person name="Olsen J.L."/>
            <person name="Rouze P."/>
            <person name="Verhelst B."/>
            <person name="Lin Y.-C."/>
            <person name="Bayer T."/>
            <person name="Collen J."/>
            <person name="Dattolo E."/>
            <person name="De Paoli E."/>
            <person name="Dittami S."/>
            <person name="Maumus F."/>
            <person name="Michel G."/>
            <person name="Kersting A."/>
            <person name="Lauritano C."/>
            <person name="Lohaus R."/>
            <person name="Toepel M."/>
            <person name="Tonon T."/>
            <person name="Vanneste K."/>
            <person name="Amirebrahimi M."/>
            <person name="Brakel J."/>
            <person name="Bostroem C."/>
            <person name="Chovatia M."/>
            <person name="Grimwood J."/>
            <person name="Jenkins J.W."/>
            <person name="Jueterbock A."/>
            <person name="Mraz A."/>
            <person name="Stam W.T."/>
            <person name="Tice H."/>
            <person name="Bornberg-Bauer E."/>
            <person name="Green P.J."/>
            <person name="Pearson G.A."/>
            <person name="Procaccini G."/>
            <person name="Duarte C.M."/>
            <person name="Schmutz J."/>
            <person name="Reusch T.B.H."/>
            <person name="Van de Peer Y."/>
        </authorList>
    </citation>
    <scope>NUCLEOTIDE SEQUENCE [LARGE SCALE GENOMIC DNA]</scope>
    <source>
        <strain evidence="3">cv. Finnish</strain>
    </source>
</reference>
<protein>
    <submittedName>
        <fullName evidence="2">Uncharacterized protein</fullName>
    </submittedName>
</protein>
<evidence type="ECO:0000313" key="3">
    <source>
        <dbReference type="Proteomes" id="UP000036987"/>
    </source>
</evidence>
<keyword evidence="1" id="KW-0472">Membrane</keyword>
<accession>A0A0K9PZG4</accession>
<keyword evidence="3" id="KW-1185">Reference proteome</keyword>
<sequence>MDIIYSSIGVQPSMIPCQIGVDLPSAGRRSIVPSHSRRLFIGSPVFNFALLIIGSPVFNFVLDQDRSIFLPSMLDRSTLVRRLIIGSPTINFA</sequence>
<keyword evidence="1" id="KW-1133">Transmembrane helix</keyword>
<feature type="transmembrane region" description="Helical" evidence="1">
    <location>
        <begin position="39"/>
        <end position="62"/>
    </location>
</feature>
<evidence type="ECO:0000313" key="2">
    <source>
        <dbReference type="EMBL" id="KMZ73602.1"/>
    </source>
</evidence>